<feature type="transmembrane region" description="Helical" evidence="9">
    <location>
        <begin position="344"/>
        <end position="364"/>
    </location>
</feature>
<organism evidence="12">
    <name type="scientific">Culex pipiens</name>
    <name type="common">House mosquito</name>
    <dbReference type="NCBI Taxonomy" id="7175"/>
    <lineage>
        <taxon>Eukaryota</taxon>
        <taxon>Metazoa</taxon>
        <taxon>Ecdysozoa</taxon>
        <taxon>Arthropoda</taxon>
        <taxon>Hexapoda</taxon>
        <taxon>Insecta</taxon>
        <taxon>Pterygota</taxon>
        <taxon>Neoptera</taxon>
        <taxon>Endopterygota</taxon>
        <taxon>Diptera</taxon>
        <taxon>Nematocera</taxon>
        <taxon>Culicoidea</taxon>
        <taxon>Culicidae</taxon>
        <taxon>Culicinae</taxon>
        <taxon>Culicini</taxon>
        <taxon>Culex</taxon>
        <taxon>Culex</taxon>
    </lineage>
</organism>
<evidence type="ECO:0000256" key="8">
    <source>
        <dbReference type="ARBA" id="ARBA00023136"/>
    </source>
</evidence>
<dbReference type="Gene3D" id="3.40.50.300">
    <property type="entry name" value="P-loop containing nucleotide triphosphate hydrolases"/>
    <property type="match status" value="2"/>
</dbReference>
<evidence type="ECO:0000313" key="12">
    <source>
        <dbReference type="EMBL" id="CAG6515345.1"/>
    </source>
</evidence>
<feature type="transmembrane region" description="Helical" evidence="9">
    <location>
        <begin position="185"/>
        <end position="206"/>
    </location>
</feature>
<feature type="domain" description="ABC transporter" evidence="10">
    <location>
        <begin position="536"/>
        <end position="762"/>
    </location>
</feature>
<feature type="transmembrane region" description="Helical" evidence="9">
    <location>
        <begin position="830"/>
        <end position="855"/>
    </location>
</feature>
<dbReference type="InterPro" id="IPR027417">
    <property type="entry name" value="P-loop_NTPase"/>
</dbReference>
<evidence type="ECO:0000256" key="2">
    <source>
        <dbReference type="ARBA" id="ARBA00009726"/>
    </source>
</evidence>
<dbReference type="SMART" id="SM00382">
    <property type="entry name" value="AAA"/>
    <property type="match status" value="1"/>
</dbReference>
<feature type="transmembrane region" description="Helical" evidence="9">
    <location>
        <begin position="958"/>
        <end position="978"/>
    </location>
</feature>
<dbReference type="GO" id="GO:0016020">
    <property type="term" value="C:membrane"/>
    <property type="evidence" value="ECO:0007669"/>
    <property type="project" value="UniProtKB-SubCell"/>
</dbReference>
<dbReference type="EMBL" id="HBUE01171573">
    <property type="protein sequence ID" value="CAG6515345.1"/>
    <property type="molecule type" value="Transcribed_RNA"/>
</dbReference>
<dbReference type="Pfam" id="PF00005">
    <property type="entry name" value="ABC_tran"/>
    <property type="match status" value="2"/>
</dbReference>
<keyword evidence="5" id="KW-0547">Nucleotide-binding</keyword>
<feature type="transmembrane region" description="Helical" evidence="9">
    <location>
        <begin position="1078"/>
        <end position="1104"/>
    </location>
</feature>
<proteinExistence type="inferred from homology"/>
<keyword evidence="8 9" id="KW-0472">Membrane</keyword>
<dbReference type="PANTHER" id="PTHR24223">
    <property type="entry name" value="ATP-BINDING CASSETTE SUB-FAMILY C"/>
    <property type="match status" value="1"/>
</dbReference>
<dbReference type="GO" id="GO:0005524">
    <property type="term" value="F:ATP binding"/>
    <property type="evidence" value="ECO:0007669"/>
    <property type="project" value="UniProtKB-KW"/>
</dbReference>
<evidence type="ECO:0000256" key="5">
    <source>
        <dbReference type="ARBA" id="ARBA00022741"/>
    </source>
</evidence>
<evidence type="ECO:0000256" key="6">
    <source>
        <dbReference type="ARBA" id="ARBA00022840"/>
    </source>
</evidence>
<comment type="subcellular location">
    <subcellularLocation>
        <location evidence="1">Membrane</location>
        <topology evidence="1">Multi-pass membrane protein</topology>
    </subcellularLocation>
</comment>
<evidence type="ECO:0000259" key="11">
    <source>
        <dbReference type="PROSITE" id="PS50929"/>
    </source>
</evidence>
<dbReference type="PROSITE" id="PS50929">
    <property type="entry name" value="ABC_TM1F"/>
    <property type="match status" value="2"/>
</dbReference>
<feature type="transmembrane region" description="Helical" evidence="9">
    <location>
        <begin position="1046"/>
        <end position="1066"/>
    </location>
</feature>
<evidence type="ECO:0000256" key="4">
    <source>
        <dbReference type="ARBA" id="ARBA00022692"/>
    </source>
</evidence>
<keyword evidence="3" id="KW-0813">Transport</keyword>
<dbReference type="GO" id="GO:0140359">
    <property type="term" value="F:ABC-type transporter activity"/>
    <property type="evidence" value="ECO:0007669"/>
    <property type="project" value="InterPro"/>
</dbReference>
<name>A0A8D8DM74_CULPI</name>
<evidence type="ECO:0000259" key="10">
    <source>
        <dbReference type="PROSITE" id="PS50893"/>
    </source>
</evidence>
<dbReference type="InterPro" id="IPR011527">
    <property type="entry name" value="ABC1_TM_dom"/>
</dbReference>
<protein>
    <submittedName>
        <fullName evidence="12">Multidrug resistance-associated protein 9</fullName>
    </submittedName>
</protein>
<evidence type="ECO:0000256" key="9">
    <source>
        <dbReference type="SAM" id="Phobius"/>
    </source>
</evidence>
<accession>A0A8D8DM74</accession>
<feature type="transmembrane region" description="Helical" evidence="9">
    <location>
        <begin position="867"/>
        <end position="886"/>
    </location>
</feature>
<dbReference type="InterPro" id="IPR036640">
    <property type="entry name" value="ABC1_TM_sf"/>
</dbReference>
<dbReference type="PROSITE" id="PS50893">
    <property type="entry name" value="ABC_TRANSPORTER_2"/>
    <property type="match status" value="1"/>
</dbReference>
<reference evidence="12" key="1">
    <citation type="submission" date="2021-05" db="EMBL/GenBank/DDBJ databases">
        <authorList>
            <person name="Alioto T."/>
            <person name="Alioto T."/>
            <person name="Gomez Garrido J."/>
        </authorList>
    </citation>
    <scope>NUCLEOTIDE SEQUENCE</scope>
</reference>
<keyword evidence="6" id="KW-0067">ATP-binding</keyword>
<dbReference type="InterPro" id="IPR050173">
    <property type="entry name" value="ABC_transporter_C-like"/>
</dbReference>
<feature type="transmembrane region" description="Helical" evidence="9">
    <location>
        <begin position="444"/>
        <end position="466"/>
    </location>
</feature>
<feature type="domain" description="ABC transmembrane type-1" evidence="11">
    <location>
        <begin position="268"/>
        <end position="467"/>
    </location>
</feature>
<sequence length="1338" mass="150008">MGSSGFETEHYTLQSLSSSNDHEPMYGQWVKSESTCSLSEAETSISDPKKVKRRVRHNVRSTRINSAYTPHNRLSRYKIALNSIIPFRLSNTGSTDLPVDNVGCLSNSSFSWIRRFIISPSAYQALPTARTPEDSVLLLPKRPYADSCEVNCRRLLGIYKYEETLNGRKKVSMFKVIWRFTRTRALIAALFHCMAIGLGFLGVVLFGTLTVESMQAVVTVNCQNCTAIANCSNVPPAILGIRFGMNSDVCTSEMAEDEFYGLSDRLLLSGGLFLSFFAAMIFNSIRNWLNLRTAVRLRTAVLSSIYKRALKSNVINHVSAHQIMTMANEESEIIFHIVDSSVQLIGIVFGFVLALIAGFVLLPISGVVPLLGVLPLLLLLIITGNIAKSYYRKFLGFGAQKLSTVQKICLNFKNIKSLQLDSVLLSSFLEQLNRQYRALQWCNVYSTKFSGGVTSAILIGGLYLIWCDTNIKTESTEVLILLLIFGHHVQRLMLDFCNSIYYVLQATASLDKLKQSYQLSTPDNVRLKPSRENLVIQINEVEVKWPASNDRDKGFLMYLNNFDVVTGQNIGVTGNSGGGKTTLLHSILRNTEVRSGKILQRGKLAYFPSRPVLMNASLKDNVLFGEPLDAQRYYFAINAMKLNEDILKTAGVDDIPIPYLELTVQQTERIVLARAIYCHRQIIMLDEPLDRFADRHFAKELFLQMLNAFRLDKKTVIVVTQFDELLQYCDRVFRIEDGSIYREGSYAEILNMPSHVEMTRRCNIESVSRGGDQQLYEGSDPAALHIAKNAKTDRRSRRFSGGEEPLESGSEVFGVKTAKVAVRSFLVCDYVTLVLLHAINNLLYFGPIFTLVVIVEQGDIRPWLSSICLAVILCTFVVDNIAKVYIARVTTNRNRSYQQSLLKELLSSSLTYLQSSSISDVIDLFSDTISVGFQQIDSCINHGLVVVYSLVLLVIANYWIAIVGVLLVAFAVVLICYLRYSVRHLYSHEHLSKRRMFSILTNHLEGRVVTQSFDHIPNFIQEFYNNVEENSTAIYMNKSLKFFAEFWINFCAYVPGLVALLLVLLLTPHSGLSIHRYVLAIFAYLALVHGLVKFVEAVLSAIIATKKVDVLRGHIEDLQTIQEPDQPASLTRSDIGVSVVFRDIVYRVANRKLLRIPKLNIQAGETVALTGTGTGLIVPLLCRIIDPNQGTVSLNQIDIARLSTGQLRQQIGVICANPCVGDDITIGRFLNPDGSVPADQINDVLIEVKLFESVARMQNKIDESIGRLSLKDRQLLCLARCYLRRPSLLIVEQPHPDVNEIIAAVAKRKFAEQTVIVLASHEAQYRNSCERVIDLNAL</sequence>
<evidence type="ECO:0000256" key="3">
    <source>
        <dbReference type="ARBA" id="ARBA00022448"/>
    </source>
</evidence>
<dbReference type="InterPro" id="IPR003593">
    <property type="entry name" value="AAA+_ATPase"/>
</dbReference>
<dbReference type="InterPro" id="IPR003439">
    <property type="entry name" value="ABC_transporter-like_ATP-bd"/>
</dbReference>
<dbReference type="Gene3D" id="1.20.1560.10">
    <property type="entry name" value="ABC transporter type 1, transmembrane domain"/>
    <property type="match status" value="2"/>
</dbReference>
<comment type="similarity">
    <text evidence="2">Belongs to the ABC transporter superfamily. ABCC family. Conjugate transporter (TC 3.A.1.208) subfamily.</text>
</comment>
<keyword evidence="4 9" id="KW-0812">Transmembrane</keyword>
<evidence type="ECO:0000256" key="1">
    <source>
        <dbReference type="ARBA" id="ARBA00004141"/>
    </source>
</evidence>
<dbReference type="GO" id="GO:0016887">
    <property type="term" value="F:ATP hydrolysis activity"/>
    <property type="evidence" value="ECO:0007669"/>
    <property type="project" value="InterPro"/>
</dbReference>
<dbReference type="SUPFAM" id="SSF90123">
    <property type="entry name" value="ABC transporter transmembrane region"/>
    <property type="match status" value="2"/>
</dbReference>
<feature type="transmembrane region" description="Helical" evidence="9">
    <location>
        <begin position="370"/>
        <end position="391"/>
    </location>
</feature>
<feature type="domain" description="ABC transmembrane type-1" evidence="11">
    <location>
        <begin position="843"/>
        <end position="1104"/>
    </location>
</feature>
<evidence type="ECO:0000256" key="7">
    <source>
        <dbReference type="ARBA" id="ARBA00022989"/>
    </source>
</evidence>
<keyword evidence="7 9" id="KW-1133">Transmembrane helix</keyword>
<dbReference type="EMBL" id="HBUE01277023">
    <property type="protein sequence ID" value="CAG6566844.1"/>
    <property type="molecule type" value="Transcribed_RNA"/>
</dbReference>
<dbReference type="PANTHER" id="PTHR24223:SF456">
    <property type="entry name" value="MULTIDRUG RESISTANCE-ASSOCIATED PROTEIN LETHAL(2)03659"/>
    <property type="match status" value="1"/>
</dbReference>
<feature type="transmembrane region" description="Helical" evidence="9">
    <location>
        <begin position="266"/>
        <end position="289"/>
    </location>
</feature>
<dbReference type="SUPFAM" id="SSF52540">
    <property type="entry name" value="P-loop containing nucleoside triphosphate hydrolases"/>
    <property type="match status" value="2"/>
</dbReference>